<feature type="compositionally biased region" description="Gly residues" evidence="1">
    <location>
        <begin position="918"/>
        <end position="928"/>
    </location>
</feature>
<feature type="compositionally biased region" description="Low complexity" evidence="1">
    <location>
        <begin position="929"/>
        <end position="940"/>
    </location>
</feature>
<evidence type="ECO:0000313" key="3">
    <source>
        <dbReference type="Proteomes" id="UP000252985"/>
    </source>
</evidence>
<gene>
    <name evidence="2" type="ORF">DU484_18370</name>
</gene>
<sequence length="1095" mass="111298">MARRGSTGDDSDNDFSGVGGGSDTDTGSGVTGDDGSDTSFSGGGGGNDSSNTGGSDTGGGDTGGGVGGGDSDSDQPDSWGDGGGSDDDTSGVVGGGGDRRGSDSDTTYSGGGSDTDAGSGVTGDDGSDTTFEGGDSDQNQTQAPQGDTGTDDPDTDPDRGTSVTETPDGDTVANTGDGNVQVGDTTDRGVGVTRNPEGIETVVPAPGDSAPGRGGENEGELPMSTPAQPTDVAALGPNQQRDLQRRLSDGEIRAAVTRFGQRQLGRPTPVESPYEPVGPVDFAVDALFQDSEEVAPYFGITGAAARRDTVDLGGPTLGLDPGARDPVNTDVTDALTEGRGRFSEETVADVRRRAEGYQEFFGVGAEADRLVTELTGNAEAGNFARGLGNVPGNIAAAPSQGVLIYNTAWQVGRNLPETVDEYGAGTVADTALDTSGAILQGTTRSARRRPYQTGGNLLGEAVVGTAAVRAGGGLGTRIRSARVRRQADETVQLEDTTSERGVEGALPYFDTDTDAPTEQAVAEVRERAADNPDTVLDALYGDADRVLFHSTEADLGDEFEAARGSSELPGLFTSPDASPLRIQDSESSWLSRPEIRFPRASDFTGGSDRFAGFRGDRIEGMPDDATGARRIPDPDGGTRPDPRTSGAQFLDEAAEEGTAYVRPPGSRTEELEAIYPPGSGFQMRNRLAVELPSGRAVPLDLFERAGRTDLDTEDARTADTARQTGEEISARYSSELDESGTPVTPPLGLGGSTGTGAETELPDVEKSGGADGPDGGGETTDEPSDGLLDATPRTDAGDDGLLSVTPRDGGGSDDRGGDGADESGDGLTDSTRRDDGGDDLLGVTPRDDEGSNGSASDTPSQDDSLLGVSSPTDGADDGFLDPTPRSEDSAPAGGGTGSGAASGRDDGYFMPSLTSTLGGSGGSGGSWFGSGLSLPGSPGTPTGGSGPGSPGSPSGGSGPGSPPGPTGGTPYTPFTPPTVPNRRDRDRDRDPGFDFEIDTDRFGGATAEDDRPLSVGYYNEFIADFAFGAAPTQAPSQETLADFGGAAAFTEQLPTLRELEAEGDRRDALEAAYDTFGFSGLSVTSDGGSDDSGFL</sequence>
<dbReference type="Proteomes" id="UP000252985">
    <property type="component" value="Chromosome"/>
</dbReference>
<feature type="compositionally biased region" description="Polar residues" evidence="1">
    <location>
        <begin position="172"/>
        <end position="184"/>
    </location>
</feature>
<feature type="region of interest" description="Disordered" evidence="1">
    <location>
        <begin position="608"/>
        <end position="646"/>
    </location>
</feature>
<feature type="compositionally biased region" description="Polar residues" evidence="1">
    <location>
        <begin position="851"/>
        <end position="872"/>
    </location>
</feature>
<feature type="region of interest" description="Disordered" evidence="1">
    <location>
        <begin position="732"/>
        <end position="1011"/>
    </location>
</feature>
<organism evidence="2 3">
    <name type="scientific">Haloplanus rubicundus</name>
    <dbReference type="NCBI Taxonomy" id="1547898"/>
    <lineage>
        <taxon>Archaea</taxon>
        <taxon>Methanobacteriati</taxon>
        <taxon>Methanobacteriota</taxon>
        <taxon>Stenosarchaea group</taxon>
        <taxon>Halobacteria</taxon>
        <taxon>Halobacteriales</taxon>
        <taxon>Haloferacaceae</taxon>
        <taxon>Haloplanus</taxon>
    </lineage>
</organism>
<name>A0A345EHJ0_9EURY</name>
<feature type="compositionally biased region" description="Basic and acidic residues" evidence="1">
    <location>
        <begin position="614"/>
        <end position="642"/>
    </location>
</feature>
<feature type="compositionally biased region" description="Basic and acidic residues" evidence="1">
    <location>
        <begin position="981"/>
        <end position="992"/>
    </location>
</feature>
<evidence type="ECO:0000256" key="1">
    <source>
        <dbReference type="SAM" id="MobiDB-lite"/>
    </source>
</evidence>
<feature type="compositionally biased region" description="Gly residues" evidence="1">
    <location>
        <begin position="55"/>
        <end position="70"/>
    </location>
</feature>
<feature type="region of interest" description="Disordered" evidence="1">
    <location>
        <begin position="708"/>
        <end position="727"/>
    </location>
</feature>
<feature type="compositionally biased region" description="Gly residues" evidence="1">
    <location>
        <begin position="769"/>
        <end position="778"/>
    </location>
</feature>
<feature type="compositionally biased region" description="Gly residues" evidence="1">
    <location>
        <begin position="941"/>
        <end position="959"/>
    </location>
</feature>
<dbReference type="GeneID" id="37288986"/>
<feature type="compositionally biased region" description="Low complexity" evidence="1">
    <location>
        <begin position="104"/>
        <end position="130"/>
    </location>
</feature>
<dbReference type="RefSeq" id="WP_114606660.1">
    <property type="nucleotide sequence ID" value="NZ_CP031148.1"/>
</dbReference>
<dbReference type="AlphaFoldDB" id="A0A345EHJ0"/>
<feature type="compositionally biased region" description="Polar residues" evidence="1">
    <location>
        <begin position="136"/>
        <end position="145"/>
    </location>
</feature>
<proteinExistence type="predicted"/>
<protein>
    <submittedName>
        <fullName evidence="2">Uncharacterized protein</fullName>
    </submittedName>
</protein>
<evidence type="ECO:0000313" key="2">
    <source>
        <dbReference type="EMBL" id="AXG11662.1"/>
    </source>
</evidence>
<dbReference type="KEGG" id="haq:DU484_18370"/>
<accession>A0A345EHJ0</accession>
<dbReference type="EMBL" id="CP031148">
    <property type="protein sequence ID" value="AXG11662.1"/>
    <property type="molecule type" value="Genomic_DNA"/>
</dbReference>
<feature type="compositionally biased region" description="Low complexity" evidence="1">
    <location>
        <begin position="23"/>
        <end position="40"/>
    </location>
</feature>
<reference evidence="2 3" key="1">
    <citation type="submission" date="2018-07" db="EMBL/GenBank/DDBJ databases">
        <title>Genome sequences of Haloplanus sp. CBA1112.</title>
        <authorList>
            <person name="Kim Y.B."/>
            <person name="Roh S.W."/>
        </authorList>
    </citation>
    <scope>NUCLEOTIDE SEQUENCE [LARGE SCALE GENOMIC DNA]</scope>
    <source>
        <strain evidence="2 3">CBA1112</strain>
    </source>
</reference>
<feature type="region of interest" description="Disordered" evidence="1">
    <location>
        <begin position="1"/>
        <end position="228"/>
    </location>
</feature>